<dbReference type="STRING" id="1237149.C900_05948"/>
<proteinExistence type="predicted"/>
<organism evidence="2 3">
    <name type="scientific">Fulvivirga imtechensis AK7</name>
    <dbReference type="NCBI Taxonomy" id="1237149"/>
    <lineage>
        <taxon>Bacteria</taxon>
        <taxon>Pseudomonadati</taxon>
        <taxon>Bacteroidota</taxon>
        <taxon>Cytophagia</taxon>
        <taxon>Cytophagales</taxon>
        <taxon>Fulvivirgaceae</taxon>
        <taxon>Fulvivirga</taxon>
    </lineage>
</organism>
<feature type="transmembrane region" description="Helical" evidence="1">
    <location>
        <begin position="7"/>
        <end position="26"/>
    </location>
</feature>
<gene>
    <name evidence="2" type="ORF">C900_05948</name>
</gene>
<name>L8JIN3_9BACT</name>
<keyword evidence="1" id="KW-0472">Membrane</keyword>
<accession>L8JIN3</accession>
<keyword evidence="3" id="KW-1185">Reference proteome</keyword>
<evidence type="ECO:0000313" key="2">
    <source>
        <dbReference type="EMBL" id="ELR68685.1"/>
    </source>
</evidence>
<dbReference type="AlphaFoldDB" id="L8JIN3"/>
<dbReference type="OrthoDB" id="333971at2"/>
<dbReference type="eggNOG" id="COG0729">
    <property type="taxonomic scope" value="Bacteria"/>
</dbReference>
<keyword evidence="1" id="KW-1133">Transmembrane helix</keyword>
<evidence type="ECO:0000256" key="1">
    <source>
        <dbReference type="SAM" id="Phobius"/>
    </source>
</evidence>
<sequence length="407" mass="46551">MKKSVRIFSYVLIVLVILFYILPNIFNTREEKAFSSEARVEKAMAGFDILHVGDSTNVVLSEFYDRGPFIRYLFGKHYRDLWSREIKVPVLHLDTVHGGLEFLEMGGGQQTVSAEFRSHDGYTYTLRSVDKDQAQALPLFLRYSAIRPLFRDQAAALNPFAALIAHQLEEKAGILHTQPRMYLIPYDSTMNETPLYHVAGRVMILEEEPDSTWVGNIAFASPQKIISSKEMLSGLSSNELTADSLEYLKCRLLDMLMSDWDRHGGQWKWAVFSNSTGQSICRPIAMDRDMAFYQFNDGLMNKFALLINNKFQSFDRSYGQVSGLAKNSAELDAMLLKNIPLRAFTQQSLELQKTFTDTVIQSAFKAYPQGIYDEYGHKHANIFKDRLHQLDSIAVEFYKLTKGNRKP</sequence>
<dbReference type="RefSeq" id="WP_009583037.1">
    <property type="nucleotide sequence ID" value="NZ_AMZN01000098.1"/>
</dbReference>
<dbReference type="EMBL" id="AMZN01000098">
    <property type="protein sequence ID" value="ELR68685.1"/>
    <property type="molecule type" value="Genomic_DNA"/>
</dbReference>
<keyword evidence="1" id="KW-0812">Transmembrane</keyword>
<protein>
    <submittedName>
        <fullName evidence="2">Uncharacterized protein</fullName>
    </submittedName>
</protein>
<dbReference type="Proteomes" id="UP000011135">
    <property type="component" value="Unassembled WGS sequence"/>
</dbReference>
<evidence type="ECO:0000313" key="3">
    <source>
        <dbReference type="Proteomes" id="UP000011135"/>
    </source>
</evidence>
<reference evidence="2 3" key="1">
    <citation type="submission" date="2012-12" db="EMBL/GenBank/DDBJ databases">
        <title>Genome assembly of Fulvivirga imtechensis AK7.</title>
        <authorList>
            <person name="Nupur N."/>
            <person name="Khatri I."/>
            <person name="Kumar R."/>
            <person name="Subramanian S."/>
            <person name="Pinnaka A."/>
        </authorList>
    </citation>
    <scope>NUCLEOTIDE SEQUENCE [LARGE SCALE GENOMIC DNA]</scope>
    <source>
        <strain evidence="2 3">AK7</strain>
    </source>
</reference>
<comment type="caution">
    <text evidence="2">The sequence shown here is derived from an EMBL/GenBank/DDBJ whole genome shotgun (WGS) entry which is preliminary data.</text>
</comment>